<keyword evidence="1" id="KW-1133">Transmembrane helix</keyword>
<accession>Q65SH1</accession>
<dbReference type="EMBL" id="AE016827">
    <property type="protein sequence ID" value="AAU38089.1"/>
    <property type="molecule type" value="Genomic_DNA"/>
</dbReference>
<evidence type="ECO:0000256" key="1">
    <source>
        <dbReference type="SAM" id="Phobius"/>
    </source>
</evidence>
<dbReference type="AlphaFoldDB" id="Q65SH1"/>
<name>Q65SH1_MANSM</name>
<dbReference type="Proteomes" id="UP000000607">
    <property type="component" value="Chromosome"/>
</dbReference>
<sequence length="44" mass="5172">MENVVSQIIAQYANVCILIFVRIFSVNSQQIKVRSNFVYFYRVA</sequence>
<protein>
    <submittedName>
        <fullName evidence="2">Uncharacterized protein</fullName>
    </submittedName>
</protein>
<dbReference type="STRING" id="221988.MS1482"/>
<keyword evidence="3" id="KW-1185">Reference proteome</keyword>
<feature type="transmembrane region" description="Helical" evidence="1">
    <location>
        <begin position="6"/>
        <end position="24"/>
    </location>
</feature>
<organism evidence="2 3">
    <name type="scientific">Mannheimia succiniciproducens (strain KCTC 0769BP / MBEL55E)</name>
    <dbReference type="NCBI Taxonomy" id="221988"/>
    <lineage>
        <taxon>Bacteria</taxon>
        <taxon>Pseudomonadati</taxon>
        <taxon>Pseudomonadota</taxon>
        <taxon>Gammaproteobacteria</taxon>
        <taxon>Pasteurellales</taxon>
        <taxon>Pasteurellaceae</taxon>
        <taxon>Basfia</taxon>
    </lineage>
</organism>
<gene>
    <name evidence="2" type="ordered locus">MS1482</name>
</gene>
<evidence type="ECO:0000313" key="2">
    <source>
        <dbReference type="EMBL" id="AAU38089.1"/>
    </source>
</evidence>
<dbReference type="KEGG" id="msu:MS1482"/>
<keyword evidence="1" id="KW-0812">Transmembrane</keyword>
<reference evidence="2 3" key="1">
    <citation type="journal article" date="2004" name="Nat. Biotechnol.">
        <title>The genome sequence of the capnophilic rumen bacterium Mannheimia succiniciproducens.</title>
        <authorList>
            <person name="Hong S.H."/>
            <person name="Kim J.S."/>
            <person name="Lee S.Y."/>
            <person name="In Y.H."/>
            <person name="Choi S.S."/>
            <person name="Rih J.-K."/>
            <person name="Kim C.H."/>
            <person name="Jeong H."/>
            <person name="Hur C.G."/>
            <person name="Kim J.J."/>
        </authorList>
    </citation>
    <scope>NUCLEOTIDE SEQUENCE [LARGE SCALE GENOMIC DNA]</scope>
    <source>
        <strain evidence="3">KCTC 0769BP / MBEL55E</strain>
    </source>
</reference>
<dbReference type="HOGENOM" id="CLU_3218326_0_0_6"/>
<proteinExistence type="predicted"/>
<keyword evidence="1" id="KW-0472">Membrane</keyword>
<evidence type="ECO:0000313" key="3">
    <source>
        <dbReference type="Proteomes" id="UP000000607"/>
    </source>
</evidence>